<dbReference type="GO" id="GO:0016491">
    <property type="term" value="F:oxidoreductase activity"/>
    <property type="evidence" value="ECO:0007669"/>
    <property type="project" value="UniProtKB-KW"/>
</dbReference>
<dbReference type="AlphaFoldDB" id="A0A147HWW0"/>
<dbReference type="EMBL" id="LDTD01000069">
    <property type="protein sequence ID" value="KTT69421.1"/>
    <property type="molecule type" value="Genomic_DNA"/>
</dbReference>
<dbReference type="STRING" id="33051.SB4_17365"/>
<dbReference type="Gene3D" id="3.30.43.10">
    <property type="entry name" value="Uridine Diphospho-n-acetylenolpyruvylglucosamine Reductase, domain 2"/>
    <property type="match status" value="1"/>
</dbReference>
<accession>A0A147HWW0</accession>
<dbReference type="PROSITE" id="PS51387">
    <property type="entry name" value="FAD_PCMH"/>
    <property type="match status" value="1"/>
</dbReference>
<dbReference type="GO" id="GO:0071949">
    <property type="term" value="F:FAD binding"/>
    <property type="evidence" value="ECO:0007669"/>
    <property type="project" value="InterPro"/>
</dbReference>
<comment type="caution">
    <text evidence="6">The sequence shown here is derived from an EMBL/GenBank/DDBJ whole genome shotgun (WGS) entry which is preliminary data.</text>
</comment>
<dbReference type="Pfam" id="PF01565">
    <property type="entry name" value="FAD_binding_4"/>
    <property type="match status" value="1"/>
</dbReference>
<keyword evidence="2" id="KW-0285">Flavoprotein</keyword>
<dbReference type="InterPro" id="IPR016164">
    <property type="entry name" value="FAD-linked_Oxase-like_C"/>
</dbReference>
<dbReference type="Gene3D" id="3.30.465.10">
    <property type="match status" value="1"/>
</dbReference>
<dbReference type="InterPro" id="IPR016169">
    <property type="entry name" value="FAD-bd_PCMH_sub2"/>
</dbReference>
<evidence type="ECO:0000256" key="4">
    <source>
        <dbReference type="ARBA" id="ARBA00023002"/>
    </source>
</evidence>
<dbReference type="SUPFAM" id="SSF55103">
    <property type="entry name" value="FAD-linked oxidases, C-terminal domain"/>
    <property type="match status" value="1"/>
</dbReference>
<evidence type="ECO:0000256" key="3">
    <source>
        <dbReference type="ARBA" id="ARBA00022827"/>
    </source>
</evidence>
<reference evidence="6 7" key="1">
    <citation type="journal article" date="2016" name="Front. Microbiol.">
        <title>Genomic Resource of Rice Seed Associated Bacteria.</title>
        <authorList>
            <person name="Midha S."/>
            <person name="Bansal K."/>
            <person name="Sharma S."/>
            <person name="Kumar N."/>
            <person name="Patil P.P."/>
            <person name="Chaudhry V."/>
            <person name="Patil P.B."/>
        </authorList>
    </citation>
    <scope>NUCLEOTIDE SEQUENCE [LARGE SCALE GENOMIC DNA]</scope>
    <source>
        <strain evidence="6 7">NS319</strain>
    </source>
</reference>
<dbReference type="InterPro" id="IPR006094">
    <property type="entry name" value="Oxid_FAD_bind_N"/>
</dbReference>
<evidence type="ECO:0000259" key="5">
    <source>
        <dbReference type="PROSITE" id="PS51387"/>
    </source>
</evidence>
<dbReference type="SUPFAM" id="SSF56176">
    <property type="entry name" value="FAD-binding/transporter-associated domain-like"/>
    <property type="match status" value="1"/>
</dbReference>
<keyword evidence="4" id="KW-0560">Oxidoreductase</keyword>
<dbReference type="InterPro" id="IPR016167">
    <property type="entry name" value="FAD-bd_PCMH_sub1"/>
</dbReference>
<dbReference type="Proteomes" id="UP000072867">
    <property type="component" value="Unassembled WGS sequence"/>
</dbReference>
<sequence length="529" mass="57325">MLALVAGSTALYIAPLAAGPVGAKDCSGILPGLSPLSPLPANVPEPDWSQRGGHVNDASCLSRTPVAGVVRVRTEADVATALRYAAAHGLTVSAAGVRHSMGGQAFCAGGVMLDMRGMDTIHLDPEARTVTVGAGATWHAIQLALHPRFAVQAMQSTDIFSVGGSISVNAHGMDHRAGAVMGSLRRITLMLADGRVVTASRTENADLFRHVVGGYGLFGVILSATLDVVPNDIYRSGRERIDYSAFPDTFRRIAADPAVGLSYVHLSTAPDSLLREALVYTYTRHPEDQGLDRAALSEVAATRIRRLTVNLAKRNDLFKRVKWWSEKHLEHRFEQCTVSRAQAQGSGEACLVARNDPMHDSVAYLANNLPGETDILHEYFVPRARIIPFIDGMRTILRADQANLVNASIRAVGREDNALSYAPEPAFSVVLYLNQPTTAEGTAAMRRLTSDLIDLCLREGGRFFLPYQLHYTPAQLARSYPEIGTFFAAKRSWDPKGLFSNTWYARYAPFFAKQPAAMRPSMTAGAPKA</sequence>
<name>A0A147HWW0_9SPHN</name>
<dbReference type="PANTHER" id="PTHR13878">
    <property type="entry name" value="GULONOLACTONE OXIDASE"/>
    <property type="match status" value="1"/>
</dbReference>
<evidence type="ECO:0000256" key="2">
    <source>
        <dbReference type="ARBA" id="ARBA00022630"/>
    </source>
</evidence>
<organism evidence="6 7">
    <name type="scientific">Sphingomonas sanguinis</name>
    <dbReference type="NCBI Taxonomy" id="33051"/>
    <lineage>
        <taxon>Bacteria</taxon>
        <taxon>Pseudomonadati</taxon>
        <taxon>Pseudomonadota</taxon>
        <taxon>Alphaproteobacteria</taxon>
        <taxon>Sphingomonadales</taxon>
        <taxon>Sphingomonadaceae</taxon>
        <taxon>Sphingomonas</taxon>
    </lineage>
</organism>
<evidence type="ECO:0000256" key="1">
    <source>
        <dbReference type="ARBA" id="ARBA00005466"/>
    </source>
</evidence>
<evidence type="ECO:0000313" key="7">
    <source>
        <dbReference type="Proteomes" id="UP000072867"/>
    </source>
</evidence>
<evidence type="ECO:0000313" key="6">
    <source>
        <dbReference type="EMBL" id="KTT69421.1"/>
    </source>
</evidence>
<dbReference type="PATRIC" id="fig|33051.3.peg.3274"/>
<proteinExistence type="inferred from homology"/>
<feature type="domain" description="FAD-binding PCMH-type" evidence="5">
    <location>
        <begin position="62"/>
        <end position="231"/>
    </location>
</feature>
<protein>
    <submittedName>
        <fullName evidence="6">FAD-binding protein</fullName>
    </submittedName>
</protein>
<keyword evidence="3" id="KW-0274">FAD</keyword>
<dbReference type="PANTHER" id="PTHR13878:SF53">
    <property type="entry name" value="CYTOKININ DEHYDROGENASE 6"/>
    <property type="match status" value="1"/>
</dbReference>
<dbReference type="InterPro" id="IPR050432">
    <property type="entry name" value="FAD-linked_Oxidoreductases_BP"/>
</dbReference>
<dbReference type="InterPro" id="IPR016166">
    <property type="entry name" value="FAD-bd_PCMH"/>
</dbReference>
<comment type="similarity">
    <text evidence="1">Belongs to the oxygen-dependent FAD-linked oxidoreductase family.</text>
</comment>
<dbReference type="InterPro" id="IPR036318">
    <property type="entry name" value="FAD-bd_PCMH-like_sf"/>
</dbReference>
<gene>
    <name evidence="6" type="ORF">NS319_10470</name>
</gene>